<dbReference type="Pfam" id="PF04542">
    <property type="entry name" value="Sigma70_r2"/>
    <property type="match status" value="1"/>
</dbReference>
<sequence length="208" mass="24106">MRPDDLYLKSLQQQIEGGSQQAFSGLFRLLYPRLLSFALQYVHVKEIAEEITNDVFIKLWNRKEHLDEVNNISTYLFVSVKNLSLNYLKRYSHLHVAVEDNEGDASLINLDDPEQQLEWKEMSFQLTQAIDSLPDQCRTVFKLIKEDGFRYKEVAEILGISPRTVETQLFRAMKKLQALISPANTAAKRNRKLPPAVSTLIPLLFLFY</sequence>
<keyword evidence="3" id="KW-0731">Sigma factor</keyword>
<dbReference type="Proteomes" id="UP001165367">
    <property type="component" value="Unassembled WGS sequence"/>
</dbReference>
<comment type="caution">
    <text evidence="6">The sequence shown here is derived from an EMBL/GenBank/DDBJ whole genome shotgun (WGS) entry which is preliminary data.</text>
</comment>
<comment type="similarity">
    <text evidence="1">Belongs to the sigma-70 factor family. ECF subfamily.</text>
</comment>
<protein>
    <submittedName>
        <fullName evidence="6">RNA polymerase sigma-70 factor</fullName>
    </submittedName>
</protein>
<dbReference type="InterPro" id="IPR013249">
    <property type="entry name" value="RNA_pol_sigma70_r4_t2"/>
</dbReference>
<dbReference type="InterPro" id="IPR039425">
    <property type="entry name" value="RNA_pol_sigma-70-like"/>
</dbReference>
<dbReference type="InterPro" id="IPR013325">
    <property type="entry name" value="RNA_pol_sigma_r2"/>
</dbReference>
<evidence type="ECO:0000256" key="1">
    <source>
        <dbReference type="ARBA" id="ARBA00010641"/>
    </source>
</evidence>
<dbReference type="SUPFAM" id="SSF88659">
    <property type="entry name" value="Sigma3 and sigma4 domains of RNA polymerase sigma factors"/>
    <property type="match status" value="1"/>
</dbReference>
<dbReference type="EMBL" id="JAKLTR010000002">
    <property type="protein sequence ID" value="MCG2613422.1"/>
    <property type="molecule type" value="Genomic_DNA"/>
</dbReference>
<gene>
    <name evidence="6" type="ORF">LZZ85_03985</name>
</gene>
<dbReference type="InterPro" id="IPR013324">
    <property type="entry name" value="RNA_pol_sigma_r3/r4-like"/>
</dbReference>
<evidence type="ECO:0000256" key="3">
    <source>
        <dbReference type="ARBA" id="ARBA00023082"/>
    </source>
</evidence>
<dbReference type="InterPro" id="IPR014327">
    <property type="entry name" value="RNA_pol_sigma70_bacteroid"/>
</dbReference>
<evidence type="ECO:0000256" key="2">
    <source>
        <dbReference type="ARBA" id="ARBA00023015"/>
    </source>
</evidence>
<name>A0ABS9KM78_9BACT</name>
<proteinExistence type="inferred from homology"/>
<evidence type="ECO:0000259" key="5">
    <source>
        <dbReference type="PROSITE" id="PS00622"/>
    </source>
</evidence>
<dbReference type="Gene3D" id="1.10.1740.10">
    <property type="match status" value="1"/>
</dbReference>
<reference evidence="6" key="1">
    <citation type="submission" date="2022-01" db="EMBL/GenBank/DDBJ databases">
        <authorList>
            <person name="Jo J.-H."/>
            <person name="Im W.-T."/>
        </authorList>
    </citation>
    <scope>NUCLEOTIDE SEQUENCE</scope>
    <source>
        <strain evidence="6">NA20</strain>
    </source>
</reference>
<dbReference type="Pfam" id="PF08281">
    <property type="entry name" value="Sigma70_r4_2"/>
    <property type="match status" value="1"/>
</dbReference>
<evidence type="ECO:0000313" key="7">
    <source>
        <dbReference type="Proteomes" id="UP001165367"/>
    </source>
</evidence>
<evidence type="ECO:0000313" key="6">
    <source>
        <dbReference type="EMBL" id="MCG2613422.1"/>
    </source>
</evidence>
<keyword evidence="2" id="KW-0805">Transcription regulation</keyword>
<dbReference type="PANTHER" id="PTHR43133">
    <property type="entry name" value="RNA POLYMERASE ECF-TYPE SIGMA FACTO"/>
    <property type="match status" value="1"/>
</dbReference>
<dbReference type="InterPro" id="IPR036388">
    <property type="entry name" value="WH-like_DNA-bd_sf"/>
</dbReference>
<dbReference type="Gene3D" id="1.10.10.10">
    <property type="entry name" value="Winged helix-like DNA-binding domain superfamily/Winged helix DNA-binding domain"/>
    <property type="match status" value="1"/>
</dbReference>
<organism evidence="6 7">
    <name type="scientific">Terrimonas ginsenosidimutans</name>
    <dbReference type="NCBI Taxonomy" id="2908004"/>
    <lineage>
        <taxon>Bacteria</taxon>
        <taxon>Pseudomonadati</taxon>
        <taxon>Bacteroidota</taxon>
        <taxon>Chitinophagia</taxon>
        <taxon>Chitinophagales</taxon>
        <taxon>Chitinophagaceae</taxon>
        <taxon>Terrimonas</taxon>
    </lineage>
</organism>
<dbReference type="InterPro" id="IPR007627">
    <property type="entry name" value="RNA_pol_sigma70_r2"/>
</dbReference>
<dbReference type="RefSeq" id="WP_237868650.1">
    <property type="nucleotide sequence ID" value="NZ_JAKLTR010000002.1"/>
</dbReference>
<dbReference type="SMART" id="SM00421">
    <property type="entry name" value="HTH_LUXR"/>
    <property type="match status" value="1"/>
</dbReference>
<dbReference type="InterPro" id="IPR014284">
    <property type="entry name" value="RNA_pol_sigma-70_dom"/>
</dbReference>
<keyword evidence="4" id="KW-0804">Transcription</keyword>
<accession>A0ABS9KM78</accession>
<dbReference type="CDD" id="cd06171">
    <property type="entry name" value="Sigma70_r4"/>
    <property type="match status" value="1"/>
</dbReference>
<evidence type="ECO:0000256" key="4">
    <source>
        <dbReference type="ARBA" id="ARBA00023163"/>
    </source>
</evidence>
<dbReference type="PROSITE" id="PS00622">
    <property type="entry name" value="HTH_LUXR_1"/>
    <property type="match status" value="1"/>
</dbReference>
<dbReference type="InterPro" id="IPR000792">
    <property type="entry name" value="Tscrpt_reg_LuxR_C"/>
</dbReference>
<feature type="domain" description="HTH luxR-type" evidence="5">
    <location>
        <begin position="148"/>
        <end position="175"/>
    </location>
</feature>
<dbReference type="NCBIfam" id="TIGR02985">
    <property type="entry name" value="Sig70_bacteroi1"/>
    <property type="match status" value="1"/>
</dbReference>
<dbReference type="NCBIfam" id="TIGR02937">
    <property type="entry name" value="sigma70-ECF"/>
    <property type="match status" value="1"/>
</dbReference>
<dbReference type="SUPFAM" id="SSF88946">
    <property type="entry name" value="Sigma2 domain of RNA polymerase sigma factors"/>
    <property type="match status" value="1"/>
</dbReference>
<keyword evidence="7" id="KW-1185">Reference proteome</keyword>
<dbReference type="PANTHER" id="PTHR43133:SF46">
    <property type="entry name" value="RNA POLYMERASE SIGMA-70 FACTOR ECF SUBFAMILY"/>
    <property type="match status" value="1"/>
</dbReference>